<reference evidence="1" key="1">
    <citation type="journal article" date="2014" name="Front. Microbiol.">
        <title>High frequency of phylogenetically diverse reductive dehalogenase-homologous genes in deep subseafloor sedimentary metagenomes.</title>
        <authorList>
            <person name="Kawai M."/>
            <person name="Futagami T."/>
            <person name="Toyoda A."/>
            <person name="Takaki Y."/>
            <person name="Nishi S."/>
            <person name="Hori S."/>
            <person name="Arai W."/>
            <person name="Tsubouchi T."/>
            <person name="Morono Y."/>
            <person name="Uchiyama I."/>
            <person name="Ito T."/>
            <person name="Fujiyama A."/>
            <person name="Inagaki F."/>
            <person name="Takami H."/>
        </authorList>
    </citation>
    <scope>NUCLEOTIDE SEQUENCE</scope>
    <source>
        <strain evidence="1">Expedition CK06-06</strain>
    </source>
</reference>
<gene>
    <name evidence="1" type="ORF">S06H3_32772</name>
</gene>
<feature type="non-terminal residue" evidence="1">
    <location>
        <position position="52"/>
    </location>
</feature>
<proteinExistence type="predicted"/>
<evidence type="ECO:0000313" key="1">
    <source>
        <dbReference type="EMBL" id="GAI31347.1"/>
    </source>
</evidence>
<sequence>MDQNASLEAKMDYIKMLEDLISIDTSVPPGLNYAKAVDYLQPLFQGVGFESK</sequence>
<accession>X1MI65</accession>
<protein>
    <submittedName>
        <fullName evidence="1">Uncharacterized protein</fullName>
    </submittedName>
</protein>
<organism evidence="1">
    <name type="scientific">marine sediment metagenome</name>
    <dbReference type="NCBI Taxonomy" id="412755"/>
    <lineage>
        <taxon>unclassified sequences</taxon>
        <taxon>metagenomes</taxon>
        <taxon>ecological metagenomes</taxon>
    </lineage>
</organism>
<dbReference type="EMBL" id="BARV01019504">
    <property type="protein sequence ID" value="GAI31347.1"/>
    <property type="molecule type" value="Genomic_DNA"/>
</dbReference>
<name>X1MI65_9ZZZZ</name>
<comment type="caution">
    <text evidence="1">The sequence shown here is derived from an EMBL/GenBank/DDBJ whole genome shotgun (WGS) entry which is preliminary data.</text>
</comment>
<dbReference type="AlphaFoldDB" id="X1MI65"/>